<feature type="transmembrane region" description="Helical" evidence="2">
    <location>
        <begin position="20"/>
        <end position="38"/>
    </location>
</feature>
<evidence type="ECO:0000256" key="1">
    <source>
        <dbReference type="SAM" id="MobiDB-lite"/>
    </source>
</evidence>
<keyword evidence="2" id="KW-1133">Transmembrane helix</keyword>
<proteinExistence type="predicted"/>
<keyword evidence="2" id="KW-0472">Membrane</keyword>
<gene>
    <name evidence="3" type="ORF">SOMG_00313</name>
</gene>
<feature type="transmembrane region" description="Helical" evidence="2">
    <location>
        <begin position="91"/>
        <end position="112"/>
    </location>
</feature>
<keyword evidence="2" id="KW-0812">Transmembrane</keyword>
<reference evidence="3 4" key="1">
    <citation type="journal article" date="2023" name="G3 (Bethesda)">
        <title>A high-quality reference genome for the fission yeast Schizosaccharomyces osmophilus.</title>
        <authorList>
            <person name="Jia G.S."/>
            <person name="Zhang W.C."/>
            <person name="Liang Y."/>
            <person name="Liu X.H."/>
            <person name="Rhind N."/>
            <person name="Pidoux A."/>
            <person name="Brysch-Herzberg M."/>
            <person name="Du L.L."/>
        </authorList>
    </citation>
    <scope>NUCLEOTIDE SEQUENCE [LARGE SCALE GENOMIC DNA]</scope>
    <source>
        <strain evidence="3 4">CBS 15793</strain>
    </source>
</reference>
<dbReference type="Proteomes" id="UP001212411">
    <property type="component" value="Chromosome 1"/>
</dbReference>
<evidence type="ECO:0000313" key="4">
    <source>
        <dbReference type="Proteomes" id="UP001212411"/>
    </source>
</evidence>
<dbReference type="RefSeq" id="XP_056036770.1">
    <property type="nucleotide sequence ID" value="XM_056179107.1"/>
</dbReference>
<dbReference type="GeneID" id="80873796"/>
<evidence type="ECO:0000256" key="2">
    <source>
        <dbReference type="SAM" id="Phobius"/>
    </source>
</evidence>
<sequence>MEDYQPASFTATLSDPRKDLIGLIIIVVGSLINLLHVYQTKEGEKAKYHISMGPPGRVKWSPFSINREIPCDVNPKEIVIKMFITFVLSQLTLLTFDLAIFAITSLLLIFTWKLFEQACKNKDDDNRLAKQKEKLKAQKAQGKHEEKKKPTDLKKRKKQM</sequence>
<feature type="region of interest" description="Disordered" evidence="1">
    <location>
        <begin position="129"/>
        <end position="160"/>
    </location>
</feature>
<dbReference type="AlphaFoldDB" id="A0AAF0AVG9"/>
<feature type="compositionally biased region" description="Basic and acidic residues" evidence="1">
    <location>
        <begin position="129"/>
        <end position="153"/>
    </location>
</feature>
<keyword evidence="4" id="KW-1185">Reference proteome</keyword>
<dbReference type="EMBL" id="CP115611">
    <property type="protein sequence ID" value="WBW72527.1"/>
    <property type="molecule type" value="Genomic_DNA"/>
</dbReference>
<name>A0AAF0AVG9_9SCHI</name>
<dbReference type="KEGG" id="som:SOMG_00313"/>
<protein>
    <submittedName>
        <fullName evidence="3">Schizosaccharomyces specific protein</fullName>
    </submittedName>
</protein>
<accession>A0AAF0AVG9</accession>
<organism evidence="3 4">
    <name type="scientific">Schizosaccharomyces osmophilus</name>
    <dbReference type="NCBI Taxonomy" id="2545709"/>
    <lineage>
        <taxon>Eukaryota</taxon>
        <taxon>Fungi</taxon>
        <taxon>Dikarya</taxon>
        <taxon>Ascomycota</taxon>
        <taxon>Taphrinomycotina</taxon>
        <taxon>Schizosaccharomycetes</taxon>
        <taxon>Schizosaccharomycetales</taxon>
        <taxon>Schizosaccharomycetaceae</taxon>
        <taxon>Schizosaccharomyces</taxon>
    </lineage>
</organism>
<evidence type="ECO:0000313" key="3">
    <source>
        <dbReference type="EMBL" id="WBW72527.1"/>
    </source>
</evidence>